<dbReference type="AlphaFoldDB" id="A0A6P0GMX4"/>
<evidence type="ECO:0000256" key="3">
    <source>
        <dbReference type="ARBA" id="ARBA00022692"/>
    </source>
</evidence>
<evidence type="ECO:0000259" key="8">
    <source>
        <dbReference type="PROSITE" id="PS50850"/>
    </source>
</evidence>
<dbReference type="SUPFAM" id="SSF103473">
    <property type="entry name" value="MFS general substrate transporter"/>
    <property type="match status" value="1"/>
</dbReference>
<name>A0A6P0GMX4_9ACTN</name>
<accession>A0A6P0GMX4</accession>
<evidence type="ECO:0000313" key="10">
    <source>
        <dbReference type="Proteomes" id="UP000471126"/>
    </source>
</evidence>
<feature type="transmembrane region" description="Helical" evidence="7">
    <location>
        <begin position="20"/>
        <end position="37"/>
    </location>
</feature>
<feature type="domain" description="Major facilitator superfamily (MFS) profile" evidence="8">
    <location>
        <begin position="23"/>
        <end position="392"/>
    </location>
</feature>
<dbReference type="Proteomes" id="UP000471126">
    <property type="component" value="Unassembled WGS sequence"/>
</dbReference>
<feature type="transmembrane region" description="Helical" evidence="7">
    <location>
        <begin position="89"/>
        <end position="107"/>
    </location>
</feature>
<evidence type="ECO:0000256" key="2">
    <source>
        <dbReference type="ARBA" id="ARBA00022475"/>
    </source>
</evidence>
<feature type="region of interest" description="Disordered" evidence="6">
    <location>
        <begin position="384"/>
        <end position="403"/>
    </location>
</feature>
<dbReference type="GO" id="GO:0005886">
    <property type="term" value="C:plasma membrane"/>
    <property type="evidence" value="ECO:0007669"/>
    <property type="project" value="UniProtKB-SubCell"/>
</dbReference>
<evidence type="ECO:0000256" key="7">
    <source>
        <dbReference type="SAM" id="Phobius"/>
    </source>
</evidence>
<feature type="transmembrane region" description="Helical" evidence="7">
    <location>
        <begin position="367"/>
        <end position="384"/>
    </location>
</feature>
<feature type="transmembrane region" description="Helical" evidence="7">
    <location>
        <begin position="304"/>
        <end position="328"/>
    </location>
</feature>
<dbReference type="InterPro" id="IPR020846">
    <property type="entry name" value="MFS_dom"/>
</dbReference>
<sequence length="403" mass="39818">MTKRALQSAPGSPARHAPHVPVVVSGLSVIAVTYGLTRYSFGLYLPQFRADLGLTTGTAGGIAAGSSLAYCAAAVLGAHLVDRGRARRALWSAGVSAAVGALVVAAAQATPVLAIGALVAGSGAGAASPALVAAVARTVPPSAEPRSQTVVNSGTGAGVVAGGLVALAWPAEWRWAWLGFASGALLVTWWADRSACWGPPPADPDRPGSGLRPLRLVRPLTAGLLAGAGGAGVWTFGPDVTTRSGLSTQAAGLLWCLLGAAALLGGLSGSVVRRAGLAAAWRVSAAMTATGTVLLAWWPGSVVVAAGALALFGCGFVALSGVLIAWAGRLAPEAPAQATALLFITLTIGQAAGAALLGALADAAGPPVAFVAAAGLVSAAALAAPRDRRRTPPAGRSGRRRHR</sequence>
<protein>
    <submittedName>
        <fullName evidence="9">MFS transporter</fullName>
    </submittedName>
</protein>
<comment type="subcellular location">
    <subcellularLocation>
        <location evidence="1">Cell membrane</location>
        <topology evidence="1">Multi-pass membrane protein</topology>
    </subcellularLocation>
</comment>
<proteinExistence type="predicted"/>
<reference evidence="9 10" key="1">
    <citation type="submission" date="2019-12" db="EMBL/GenBank/DDBJ databases">
        <title>WGS of CPCC 203550 I12A-02606.</title>
        <authorList>
            <person name="Jiang Z."/>
        </authorList>
    </citation>
    <scope>NUCLEOTIDE SEQUENCE [LARGE SCALE GENOMIC DNA]</scope>
    <source>
        <strain evidence="9 10">I12A-02606</strain>
    </source>
</reference>
<dbReference type="PANTHER" id="PTHR43124:SF3">
    <property type="entry name" value="CHLORAMPHENICOL EFFLUX PUMP RV0191"/>
    <property type="match status" value="1"/>
</dbReference>
<evidence type="ECO:0000313" key="9">
    <source>
        <dbReference type="EMBL" id="NEM08725.1"/>
    </source>
</evidence>
<keyword evidence="2" id="KW-1003">Cell membrane</keyword>
<feature type="transmembrane region" description="Helical" evidence="7">
    <location>
        <begin position="249"/>
        <end position="267"/>
    </location>
</feature>
<dbReference type="InterPro" id="IPR011701">
    <property type="entry name" value="MFS"/>
</dbReference>
<feature type="transmembrane region" description="Helical" evidence="7">
    <location>
        <begin position="279"/>
        <end position="298"/>
    </location>
</feature>
<dbReference type="EMBL" id="JAAGWE010000043">
    <property type="protein sequence ID" value="NEM08725.1"/>
    <property type="molecule type" value="Genomic_DNA"/>
</dbReference>
<dbReference type="InterPro" id="IPR050189">
    <property type="entry name" value="MFS_Efflux_Transporters"/>
</dbReference>
<keyword evidence="5 7" id="KW-0472">Membrane</keyword>
<dbReference type="Pfam" id="PF07690">
    <property type="entry name" value="MFS_1"/>
    <property type="match status" value="1"/>
</dbReference>
<evidence type="ECO:0000256" key="1">
    <source>
        <dbReference type="ARBA" id="ARBA00004651"/>
    </source>
</evidence>
<dbReference type="InterPro" id="IPR036259">
    <property type="entry name" value="MFS_trans_sf"/>
</dbReference>
<feature type="transmembrane region" description="Helical" evidence="7">
    <location>
        <begin position="340"/>
        <end position="361"/>
    </location>
</feature>
<organism evidence="9 10">
    <name type="scientific">Geodermatophilus normandii</name>
    <dbReference type="NCBI Taxonomy" id="1137989"/>
    <lineage>
        <taxon>Bacteria</taxon>
        <taxon>Bacillati</taxon>
        <taxon>Actinomycetota</taxon>
        <taxon>Actinomycetes</taxon>
        <taxon>Geodermatophilales</taxon>
        <taxon>Geodermatophilaceae</taxon>
        <taxon>Geodermatophilus</taxon>
    </lineage>
</organism>
<dbReference type="PANTHER" id="PTHR43124">
    <property type="entry name" value="PURINE EFFLUX PUMP PBUE"/>
    <property type="match status" value="1"/>
</dbReference>
<dbReference type="PROSITE" id="PS50850">
    <property type="entry name" value="MFS"/>
    <property type="match status" value="1"/>
</dbReference>
<evidence type="ECO:0000256" key="5">
    <source>
        <dbReference type="ARBA" id="ARBA00023136"/>
    </source>
</evidence>
<evidence type="ECO:0000256" key="6">
    <source>
        <dbReference type="SAM" id="MobiDB-lite"/>
    </source>
</evidence>
<feature type="transmembrane region" description="Helical" evidence="7">
    <location>
        <begin position="57"/>
        <end position="77"/>
    </location>
</feature>
<evidence type="ECO:0000256" key="4">
    <source>
        <dbReference type="ARBA" id="ARBA00022989"/>
    </source>
</evidence>
<gene>
    <name evidence="9" type="ORF">GCU54_22440</name>
</gene>
<feature type="compositionally biased region" description="Basic residues" evidence="6">
    <location>
        <begin position="387"/>
        <end position="403"/>
    </location>
</feature>
<feature type="transmembrane region" description="Helical" evidence="7">
    <location>
        <begin position="149"/>
        <end position="169"/>
    </location>
</feature>
<keyword evidence="4 7" id="KW-1133">Transmembrane helix</keyword>
<keyword evidence="3 7" id="KW-0812">Transmembrane</keyword>
<dbReference type="GO" id="GO:0022857">
    <property type="term" value="F:transmembrane transporter activity"/>
    <property type="evidence" value="ECO:0007669"/>
    <property type="project" value="InterPro"/>
</dbReference>
<dbReference type="Gene3D" id="1.20.1250.20">
    <property type="entry name" value="MFS general substrate transporter like domains"/>
    <property type="match status" value="2"/>
</dbReference>
<feature type="transmembrane region" description="Helical" evidence="7">
    <location>
        <begin position="113"/>
        <end position="137"/>
    </location>
</feature>
<comment type="caution">
    <text evidence="9">The sequence shown here is derived from an EMBL/GenBank/DDBJ whole genome shotgun (WGS) entry which is preliminary data.</text>
</comment>